<name>A0A1E5UBR7_9FLAO</name>
<evidence type="ECO:0000313" key="1">
    <source>
        <dbReference type="EMBL" id="OEL10238.1"/>
    </source>
</evidence>
<keyword evidence="2" id="KW-1185">Reference proteome</keyword>
<accession>A0A1E5UBR7</accession>
<organism evidence="1 2">
    <name type="scientific">Cloacibacterium normanense</name>
    <dbReference type="NCBI Taxonomy" id="237258"/>
    <lineage>
        <taxon>Bacteria</taxon>
        <taxon>Pseudomonadati</taxon>
        <taxon>Bacteroidota</taxon>
        <taxon>Flavobacteriia</taxon>
        <taxon>Flavobacteriales</taxon>
        <taxon>Weeksellaceae</taxon>
    </lineage>
</organism>
<comment type="caution">
    <text evidence="1">The sequence shown here is derived from an EMBL/GenBank/DDBJ whole genome shotgun (WGS) entry which is preliminary data.</text>
</comment>
<proteinExistence type="predicted"/>
<dbReference type="RefSeq" id="WP_260199818.1">
    <property type="nucleotide sequence ID" value="NZ_CP034157.1"/>
</dbReference>
<protein>
    <submittedName>
        <fullName evidence="1">Uncharacterized protein</fullName>
    </submittedName>
</protein>
<sequence length="44" mass="5017">MKNNYSLKTPVLNPKKSTVNFLLNYSKSIAVLTSNEKKFIISKN</sequence>
<dbReference type="Proteomes" id="UP000095601">
    <property type="component" value="Unassembled WGS sequence"/>
</dbReference>
<evidence type="ECO:0000313" key="2">
    <source>
        <dbReference type="Proteomes" id="UP000095601"/>
    </source>
</evidence>
<dbReference type="AlphaFoldDB" id="A0A1E5UBR7"/>
<gene>
    <name evidence="1" type="ORF">BHF72_0602</name>
</gene>
<dbReference type="EMBL" id="MKGI01000078">
    <property type="protein sequence ID" value="OEL10238.1"/>
    <property type="molecule type" value="Genomic_DNA"/>
</dbReference>
<reference evidence="1 2" key="1">
    <citation type="submission" date="2016-09" db="EMBL/GenBank/DDBJ databases">
        <authorList>
            <person name="Capua I."/>
            <person name="De Benedictis P."/>
            <person name="Joannis T."/>
            <person name="Lombin L.H."/>
            <person name="Cattoli G."/>
        </authorList>
    </citation>
    <scope>NUCLEOTIDE SEQUENCE [LARGE SCALE GENOMIC DNA]</scope>
    <source>
        <strain evidence="1 2">NRS-1</strain>
    </source>
</reference>